<comment type="caution">
    <text evidence="9">The sequence shown here is derived from an EMBL/GenBank/DDBJ whole genome shotgun (WGS) entry which is preliminary data.</text>
</comment>
<dbReference type="PANTHER" id="PTHR21443">
    <property type="entry name" value="CONSERVED OLIGOMERIC GOLGI COMPLEX COMPONENT 7"/>
    <property type="match status" value="1"/>
</dbReference>
<evidence type="ECO:0000313" key="10">
    <source>
        <dbReference type="Proteomes" id="UP000318571"/>
    </source>
</evidence>
<dbReference type="GO" id="GO:0000139">
    <property type="term" value="C:Golgi membrane"/>
    <property type="evidence" value="ECO:0007669"/>
    <property type="project" value="UniProtKB-SubCell"/>
</dbReference>
<dbReference type="InterPro" id="IPR019335">
    <property type="entry name" value="COG7"/>
</dbReference>
<dbReference type="AlphaFoldDB" id="A0A553PB03"/>
<dbReference type="STRING" id="6832.A0A553PB03"/>
<dbReference type="GO" id="GO:0017119">
    <property type="term" value="C:Golgi transport complex"/>
    <property type="evidence" value="ECO:0007669"/>
    <property type="project" value="InterPro"/>
</dbReference>
<dbReference type="Pfam" id="PF10191">
    <property type="entry name" value="COG7"/>
    <property type="match status" value="1"/>
</dbReference>
<gene>
    <name evidence="9" type="ORF">TCAL_04533</name>
</gene>
<reference evidence="9 10" key="1">
    <citation type="journal article" date="2018" name="Nat. Ecol. Evol.">
        <title>Genomic signatures of mitonuclear coevolution across populations of Tigriopus californicus.</title>
        <authorList>
            <person name="Barreto F.S."/>
            <person name="Watson E.T."/>
            <person name="Lima T.G."/>
            <person name="Willett C.S."/>
            <person name="Edmands S."/>
            <person name="Li W."/>
            <person name="Burton R.S."/>
        </authorList>
    </citation>
    <scope>NUCLEOTIDE SEQUENCE [LARGE SCALE GENOMIC DNA]</scope>
    <source>
        <strain evidence="9 10">San Diego</strain>
    </source>
</reference>
<evidence type="ECO:0000256" key="8">
    <source>
        <dbReference type="ARBA" id="ARBA00031345"/>
    </source>
</evidence>
<dbReference type="Proteomes" id="UP000318571">
    <property type="component" value="Chromosome 2"/>
</dbReference>
<evidence type="ECO:0000256" key="5">
    <source>
        <dbReference type="ARBA" id="ARBA00022927"/>
    </source>
</evidence>
<evidence type="ECO:0000256" key="2">
    <source>
        <dbReference type="ARBA" id="ARBA00005831"/>
    </source>
</evidence>
<evidence type="ECO:0000313" key="9">
    <source>
        <dbReference type="EMBL" id="TRY74829.1"/>
    </source>
</evidence>
<comment type="subcellular location">
    <subcellularLocation>
        <location evidence="1">Golgi apparatus membrane</location>
        <topology evidence="1">Peripheral membrane protein</topology>
    </subcellularLocation>
</comment>
<comment type="similarity">
    <text evidence="2">Belongs to the COG7 family.</text>
</comment>
<name>A0A553PB03_TIGCA</name>
<sequence length="839" mass="93988">MKLQLLISKLNTSIEDQSDAVVQNIPKIVREIESLQNEATILQTKMTTVQTEIDRVNRETGTSMETLVKLDKLKGRILMTSTALKEADNWTTLSAEIEDALDSGEIEVISEKLCGIQASLKILSHVPDYDDRVCHVESLKNRLEALASPQVVAAFNSSDEVKAKFFVQIFNGMERGSQLLKYFRKCLKARLIKDWERIVEDNQHLGALEWCETFFSQLEQTLGSQFQWFKNVFPSENPSENMIQTLVEVYSGLDPKMDFCLESSLKQHSDDTLGYLIQVKQAISRHCRFLEELLGQGENDASSRELGQLLFQPFKLHTAKYGQYEATRLQLELESNTQTSKDIIDELRNVTGSVNKLMEAFTEASRRCCDLTEGCAYPALVGTLEDGLSSYLSRFTSLMRRLDKRKTSSHSWAIFQNSLTLNQAVGDLLLHLEQLDITLSIDFLERTKVFLGSSHDSHPSAFEQFHLFLLDSGAMLKLDTFYEKVKQGSNYPILAKCLKLVSKVCAELQLTTFTIIFHPIQEELNMVSDLELWKSASAGSDSTEQDMPDFSFSPHEYITQIGQYLMTLPQHLEPYMTNENPALARAFQERVFPYCSGIGENCEQNPADFILACITQASCDTYQGVILKIPTLSTNSTKQLACDVAYLGDILEDLGHCLSDGLKNILTLLKLPAKDYWVASTGCPQKMFLVVLPFLVGAAFAYSSGAPNCDVDMPGHKDENGAQIEFQPETDEGGKNIIPIVYTKTQTGDKDWTVIINAPTAKAQLKGLRITTQAQGTYTIHDTDNYQLGTGSVIAECVTHSNGDVKQGAQMFTFTSEDGEPTFDVIMVANKNTFWKVQV</sequence>
<accession>A0A553PB03</accession>
<dbReference type="EMBL" id="VCGU01000005">
    <property type="protein sequence ID" value="TRY74829.1"/>
    <property type="molecule type" value="Genomic_DNA"/>
</dbReference>
<organism evidence="9 10">
    <name type="scientific">Tigriopus californicus</name>
    <name type="common">Marine copepod</name>
    <dbReference type="NCBI Taxonomy" id="6832"/>
    <lineage>
        <taxon>Eukaryota</taxon>
        <taxon>Metazoa</taxon>
        <taxon>Ecdysozoa</taxon>
        <taxon>Arthropoda</taxon>
        <taxon>Crustacea</taxon>
        <taxon>Multicrustacea</taxon>
        <taxon>Hexanauplia</taxon>
        <taxon>Copepoda</taxon>
        <taxon>Harpacticoida</taxon>
        <taxon>Harpacticidae</taxon>
        <taxon>Tigriopus</taxon>
    </lineage>
</organism>
<evidence type="ECO:0000256" key="4">
    <source>
        <dbReference type="ARBA" id="ARBA00022448"/>
    </source>
</evidence>
<dbReference type="PANTHER" id="PTHR21443:SF0">
    <property type="entry name" value="CONSERVED OLIGOMERIC GOLGI COMPLEX SUBUNIT 7"/>
    <property type="match status" value="1"/>
</dbReference>
<dbReference type="OMA" id="LKYYHNC"/>
<keyword evidence="7" id="KW-0472">Membrane</keyword>
<protein>
    <recommendedName>
        <fullName evidence="3">Conserved oligomeric Golgi complex subunit 7</fullName>
    </recommendedName>
    <alternativeName>
        <fullName evidence="8">Component of oligomeric Golgi complex 7</fullName>
    </alternativeName>
</protein>
<dbReference type="GO" id="GO:0007030">
    <property type="term" value="P:Golgi organization"/>
    <property type="evidence" value="ECO:0007669"/>
    <property type="project" value="TreeGrafter"/>
</dbReference>
<evidence type="ECO:0000256" key="3">
    <source>
        <dbReference type="ARBA" id="ARBA00020984"/>
    </source>
</evidence>
<evidence type="ECO:0000256" key="7">
    <source>
        <dbReference type="ARBA" id="ARBA00023136"/>
    </source>
</evidence>
<keyword evidence="6" id="KW-0333">Golgi apparatus</keyword>
<dbReference type="GO" id="GO:0006886">
    <property type="term" value="P:intracellular protein transport"/>
    <property type="evidence" value="ECO:0007669"/>
    <property type="project" value="InterPro"/>
</dbReference>
<proteinExistence type="inferred from homology"/>
<keyword evidence="4" id="KW-0813">Transport</keyword>
<keyword evidence="10" id="KW-1185">Reference proteome</keyword>
<keyword evidence="5" id="KW-0653">Protein transport</keyword>
<evidence type="ECO:0000256" key="1">
    <source>
        <dbReference type="ARBA" id="ARBA00004395"/>
    </source>
</evidence>
<evidence type="ECO:0000256" key="6">
    <source>
        <dbReference type="ARBA" id="ARBA00023034"/>
    </source>
</evidence>
<dbReference type="GO" id="GO:0006890">
    <property type="term" value="P:retrograde vesicle-mediated transport, Golgi to endoplasmic reticulum"/>
    <property type="evidence" value="ECO:0007669"/>
    <property type="project" value="TreeGrafter"/>
</dbReference>